<evidence type="ECO:0000256" key="1">
    <source>
        <dbReference type="ARBA" id="ARBA00006484"/>
    </source>
</evidence>
<reference evidence="5" key="1">
    <citation type="journal article" date="2021" name="BMC Genomics">
        <title>Chromosome-level genome assembly and manually-curated proteome of model necrotroph Parastagonospora nodorum Sn15 reveals a genome-wide trove of candidate effector homologs, and redundancy of virulence-related functions within an accessory chromosome.</title>
        <authorList>
            <person name="Bertazzoni S."/>
            <person name="Jones D.A.B."/>
            <person name="Phan H.T."/>
            <person name="Tan K.-C."/>
            <person name="Hane J.K."/>
        </authorList>
    </citation>
    <scope>NUCLEOTIDE SEQUENCE [LARGE SCALE GENOMIC DNA]</scope>
    <source>
        <strain evidence="5">SN15 / ATCC MYA-4574 / FGSC 10173)</strain>
    </source>
</reference>
<comment type="similarity">
    <text evidence="1">Belongs to the short-chain dehydrogenases/reductases (SDR) family.</text>
</comment>
<dbReference type="OMA" id="GTNYMGP"/>
<dbReference type="OrthoDB" id="191139at2759"/>
<evidence type="ECO:0000313" key="5">
    <source>
        <dbReference type="Proteomes" id="UP000663193"/>
    </source>
</evidence>
<dbReference type="Proteomes" id="UP000663193">
    <property type="component" value="Chromosome 1"/>
</dbReference>
<evidence type="ECO:0000256" key="3">
    <source>
        <dbReference type="ARBA" id="ARBA00023002"/>
    </source>
</evidence>
<sequence>MSFSPDEDIPSLAGKVILVTGGNSGLGKETILQLAKHEPRQIIMAARSQSRAEDAIKEIEIAVPGSRIAFLALDLSSFASIKKAAASVLQEYDRLDVLLNNAGLFGVPPGLTEDGYEMQFGSNHMGPALFTRLLLPLLEKTSELPDSDVRVIQLSSEGYKFAPKGGILFPRLRTEMAEISGNARYAQSKLANLYFIKSMANRYPKIICVALHPGVVNTGIVKNHLKRVPYLAWMFNIGIRLFFTDVQTGALGQLWAATGRADELESGAYYTPLKKRICGVDLVNDDALAEKLWEWTEKQFVSCGLFIGPLV</sequence>
<name>A0A7U2HTU3_PHANO</name>
<keyword evidence="5" id="KW-1185">Reference proteome</keyword>
<protein>
    <submittedName>
        <fullName evidence="4">Uncharacterized protein</fullName>
    </submittedName>
</protein>
<accession>A0A7U2HTU3</accession>
<organism evidence="4 5">
    <name type="scientific">Phaeosphaeria nodorum (strain SN15 / ATCC MYA-4574 / FGSC 10173)</name>
    <name type="common">Glume blotch fungus</name>
    <name type="synonym">Parastagonospora nodorum</name>
    <dbReference type="NCBI Taxonomy" id="321614"/>
    <lineage>
        <taxon>Eukaryota</taxon>
        <taxon>Fungi</taxon>
        <taxon>Dikarya</taxon>
        <taxon>Ascomycota</taxon>
        <taxon>Pezizomycotina</taxon>
        <taxon>Dothideomycetes</taxon>
        <taxon>Pleosporomycetidae</taxon>
        <taxon>Pleosporales</taxon>
        <taxon>Pleosporineae</taxon>
        <taxon>Phaeosphaeriaceae</taxon>
        <taxon>Parastagonospora</taxon>
    </lineage>
</organism>
<dbReference type="InterPro" id="IPR002347">
    <property type="entry name" value="SDR_fam"/>
</dbReference>
<keyword evidence="3" id="KW-0560">Oxidoreductase</keyword>
<dbReference type="PANTHER" id="PTHR24320:SF282">
    <property type="entry name" value="WW DOMAIN-CONTAINING OXIDOREDUCTASE"/>
    <property type="match status" value="1"/>
</dbReference>
<dbReference type="Pfam" id="PF00106">
    <property type="entry name" value="adh_short"/>
    <property type="match status" value="1"/>
</dbReference>
<evidence type="ECO:0000313" key="4">
    <source>
        <dbReference type="EMBL" id="QRC90074.1"/>
    </source>
</evidence>
<evidence type="ECO:0000256" key="2">
    <source>
        <dbReference type="ARBA" id="ARBA00022857"/>
    </source>
</evidence>
<proteinExistence type="inferred from homology"/>
<dbReference type="InterPro" id="IPR036291">
    <property type="entry name" value="NAD(P)-bd_dom_sf"/>
</dbReference>
<dbReference type="EMBL" id="CP069023">
    <property type="protein sequence ID" value="QRC90074.1"/>
    <property type="molecule type" value="Genomic_DNA"/>
</dbReference>
<dbReference type="AlphaFoldDB" id="A0A7U2HTU3"/>
<dbReference type="GO" id="GO:0016491">
    <property type="term" value="F:oxidoreductase activity"/>
    <property type="evidence" value="ECO:0007669"/>
    <property type="project" value="UniProtKB-KW"/>
</dbReference>
<dbReference type="VEuPathDB" id="FungiDB:JI435_094940"/>
<dbReference type="Gene3D" id="3.40.50.720">
    <property type="entry name" value="NAD(P)-binding Rossmann-like Domain"/>
    <property type="match status" value="1"/>
</dbReference>
<dbReference type="PANTHER" id="PTHR24320">
    <property type="entry name" value="RETINOL DEHYDROGENASE"/>
    <property type="match status" value="1"/>
</dbReference>
<dbReference type="PRINTS" id="PR00081">
    <property type="entry name" value="GDHRDH"/>
</dbReference>
<dbReference type="SUPFAM" id="SSF51735">
    <property type="entry name" value="NAD(P)-binding Rossmann-fold domains"/>
    <property type="match status" value="1"/>
</dbReference>
<keyword evidence="2" id="KW-0521">NADP</keyword>
<gene>
    <name evidence="4" type="ORF">JI435_094940</name>
</gene>